<keyword evidence="1" id="KW-0472">Membrane</keyword>
<dbReference type="RefSeq" id="WP_284305457.1">
    <property type="nucleotide sequence ID" value="NZ_BSUO01000001.1"/>
</dbReference>
<proteinExistence type="predicted"/>
<protein>
    <recommendedName>
        <fullName evidence="4">Membrane protein DUF2306</fullName>
    </recommendedName>
</protein>
<reference evidence="3" key="1">
    <citation type="journal article" date="2019" name="Int. J. Syst. Evol. Microbiol.">
        <title>The Global Catalogue of Microorganisms (GCM) 10K type strain sequencing project: providing services to taxonomists for standard genome sequencing and annotation.</title>
        <authorList>
            <consortium name="The Broad Institute Genomics Platform"/>
            <consortium name="The Broad Institute Genome Sequencing Center for Infectious Disease"/>
            <person name="Wu L."/>
            <person name="Ma J."/>
        </authorList>
    </citation>
    <scope>NUCLEOTIDE SEQUENCE [LARGE SCALE GENOMIC DNA]</scope>
    <source>
        <strain evidence="3">NBRC 113072</strain>
    </source>
</reference>
<feature type="transmembrane region" description="Helical" evidence="1">
    <location>
        <begin position="118"/>
        <end position="136"/>
    </location>
</feature>
<feature type="transmembrane region" description="Helical" evidence="1">
    <location>
        <begin position="157"/>
        <end position="177"/>
    </location>
</feature>
<comment type="caution">
    <text evidence="2">The sequence shown here is derived from an EMBL/GenBank/DDBJ whole genome shotgun (WGS) entry which is preliminary data.</text>
</comment>
<feature type="transmembrane region" description="Helical" evidence="1">
    <location>
        <begin position="56"/>
        <end position="79"/>
    </location>
</feature>
<dbReference type="Pfam" id="PF10067">
    <property type="entry name" value="DUF2306"/>
    <property type="match status" value="1"/>
</dbReference>
<sequence length="237" mass="25890">MQRNPSTTLSRRRRQVPWAVMALAALGTVAFAVPPTLSSDPAASRVPIDPDVAWHALTLTVHALPGGLALALGPLQFLTRLRARRPHVHRIVGRVYLGSVVVAAVVSLFAALYSLSGLSAQVAFALLTVLWLYTAYRGYTSIRHGQIKAHRIWMTRNYALTYSAVALRVFLLAGVVLKRNVAPDLPFDQIYTTSAWAAILVNLVVVEYVILRRVTMPPTVRERLRPAVGSTPVATPA</sequence>
<evidence type="ECO:0000313" key="2">
    <source>
        <dbReference type="EMBL" id="GMA41971.1"/>
    </source>
</evidence>
<accession>A0ABQ6IY22</accession>
<keyword evidence="1" id="KW-1133">Transmembrane helix</keyword>
<dbReference type="InterPro" id="IPR018750">
    <property type="entry name" value="DUF2306_membrane"/>
</dbReference>
<name>A0ABQ6IY22_9MICO</name>
<evidence type="ECO:0000256" key="1">
    <source>
        <dbReference type="SAM" id="Phobius"/>
    </source>
</evidence>
<organism evidence="2 3">
    <name type="scientific">Mobilicoccus caccae</name>
    <dbReference type="NCBI Taxonomy" id="1859295"/>
    <lineage>
        <taxon>Bacteria</taxon>
        <taxon>Bacillati</taxon>
        <taxon>Actinomycetota</taxon>
        <taxon>Actinomycetes</taxon>
        <taxon>Micrococcales</taxon>
        <taxon>Dermatophilaceae</taxon>
        <taxon>Mobilicoccus</taxon>
    </lineage>
</organism>
<keyword evidence="1" id="KW-0812">Transmembrane</keyword>
<dbReference type="EMBL" id="BSUO01000001">
    <property type="protein sequence ID" value="GMA41971.1"/>
    <property type="molecule type" value="Genomic_DNA"/>
</dbReference>
<dbReference type="Proteomes" id="UP001157126">
    <property type="component" value="Unassembled WGS sequence"/>
</dbReference>
<evidence type="ECO:0008006" key="4">
    <source>
        <dbReference type="Google" id="ProtNLM"/>
    </source>
</evidence>
<evidence type="ECO:0000313" key="3">
    <source>
        <dbReference type="Proteomes" id="UP001157126"/>
    </source>
</evidence>
<feature type="transmembrane region" description="Helical" evidence="1">
    <location>
        <begin position="189"/>
        <end position="211"/>
    </location>
</feature>
<gene>
    <name evidence="2" type="ORF">GCM10025883_40160</name>
</gene>
<keyword evidence="3" id="KW-1185">Reference proteome</keyword>
<feature type="transmembrane region" description="Helical" evidence="1">
    <location>
        <begin position="91"/>
        <end position="112"/>
    </location>
</feature>